<keyword evidence="1" id="KW-1133">Transmembrane helix</keyword>
<dbReference type="GO" id="GO:0090313">
    <property type="term" value="P:regulation of protein targeting to membrane"/>
    <property type="evidence" value="ECO:0007669"/>
    <property type="project" value="TreeGrafter"/>
</dbReference>
<gene>
    <name evidence="2" type="ORF">SAMN04488096_10140</name>
</gene>
<evidence type="ECO:0000313" key="2">
    <source>
        <dbReference type="EMBL" id="SHI30849.1"/>
    </source>
</evidence>
<dbReference type="GO" id="GO:0005886">
    <property type="term" value="C:plasma membrane"/>
    <property type="evidence" value="ECO:0007669"/>
    <property type="project" value="TreeGrafter"/>
</dbReference>
<reference evidence="2 3" key="1">
    <citation type="submission" date="2016-11" db="EMBL/GenBank/DDBJ databases">
        <authorList>
            <person name="Jaros S."/>
            <person name="Januszkiewicz K."/>
            <person name="Wedrychowicz H."/>
        </authorList>
    </citation>
    <scope>NUCLEOTIDE SEQUENCE [LARGE SCALE GENOMIC DNA]</scope>
    <source>
        <strain evidence="2 3">DSM 21425</strain>
    </source>
</reference>
<dbReference type="InterPro" id="IPR052894">
    <property type="entry name" value="AsmA-related"/>
</dbReference>
<sequence length="715" mass="81716">MSKGKKILIGILVIILLVLFFLPGIIKDYAINNSKELIGRKIDIKELHYNYLSSTAKVYNFKMLEENNQDEFIKFDTLIVNLEPYKLLFNETVIEQFYIDGLTVNTTLKDSVFNFDDLIAFHTQENDTVTTEESETVKYDISNIELKNANFFFNNKNVDHTTHIDDFSIFMDNISWNKEEKSNADIKFNFKNGGYLETSLNINPADGDYDAQVTINNLILDPFYKYALEYADINSLKGILNSKILIEGNTNNPINTLVSGKVNIDDFALTDKNNKEVIKSKKISSALKLIDYANATYELDSLTLSTPYIYFEMDSITNNLVKLFKVDTEDNTLANEEYKTQIDTTATGLHYTINNFIVKDGIMDYRNNLTGKNFDYHLNDIKINSDKIDSQADWVNINANMLLNNRGNLDAKLGYNPQNLDNLNLGISIEKFQLSDINIYSQYYMGHSVLVGDFYYYSTSKLTNANLISENQLLVKNPKVKNEKNGLYSLPLKFALFILKDKNNEVRLEVPVRGNLNNPEINIGKIVWTTLKNRITGTAASPVTTLSTLVDVNPKDYEELVFKYTDTIPDENNIKKLHKLLEIETLKKGLKIELAHFVDTDLQRDAIVFSELGKKYFQEKNKNYLEDQTGFQNYINTKVAIDSLSVKEKAYTLINSKTADSLVNIYNKTLEKNITTALTTAKDSTNITVKSLDIKQTENVNSAPRFKINFDLLEE</sequence>
<keyword evidence="1" id="KW-0472">Membrane</keyword>
<proteinExistence type="predicted"/>
<organism evidence="2 3">
    <name type="scientific">Mesonia phycicola</name>
    <dbReference type="NCBI Taxonomy" id="579105"/>
    <lineage>
        <taxon>Bacteria</taxon>
        <taxon>Pseudomonadati</taxon>
        <taxon>Bacteroidota</taxon>
        <taxon>Flavobacteriia</taxon>
        <taxon>Flavobacteriales</taxon>
        <taxon>Flavobacteriaceae</taxon>
        <taxon>Mesonia</taxon>
    </lineage>
</organism>
<dbReference type="PANTHER" id="PTHR30441">
    <property type="entry name" value="DUF748 DOMAIN-CONTAINING PROTEIN"/>
    <property type="match status" value="1"/>
</dbReference>
<dbReference type="PANTHER" id="PTHR30441:SF8">
    <property type="entry name" value="DUF748 DOMAIN-CONTAINING PROTEIN"/>
    <property type="match status" value="1"/>
</dbReference>
<protein>
    <submittedName>
        <fullName evidence="2">Uncharacterized protein</fullName>
    </submittedName>
</protein>
<dbReference type="InterPro" id="IPR008023">
    <property type="entry name" value="DUF748"/>
</dbReference>
<dbReference type="AlphaFoldDB" id="A0A1M6A3C7"/>
<name>A0A1M6A3C7_9FLAO</name>
<accession>A0A1M6A3C7</accession>
<dbReference type="OrthoDB" id="9806239at2"/>
<dbReference type="Proteomes" id="UP000184225">
    <property type="component" value="Unassembled WGS sequence"/>
</dbReference>
<dbReference type="EMBL" id="FQYY01000001">
    <property type="protein sequence ID" value="SHI30849.1"/>
    <property type="molecule type" value="Genomic_DNA"/>
</dbReference>
<dbReference type="STRING" id="579105.SAMN04488096_10140"/>
<keyword evidence="3" id="KW-1185">Reference proteome</keyword>
<feature type="transmembrane region" description="Helical" evidence="1">
    <location>
        <begin position="7"/>
        <end position="26"/>
    </location>
</feature>
<dbReference type="Pfam" id="PF05359">
    <property type="entry name" value="DUF748"/>
    <property type="match status" value="1"/>
</dbReference>
<keyword evidence="1" id="KW-0812">Transmembrane</keyword>
<evidence type="ECO:0000256" key="1">
    <source>
        <dbReference type="SAM" id="Phobius"/>
    </source>
</evidence>
<dbReference type="RefSeq" id="WP_073147037.1">
    <property type="nucleotide sequence ID" value="NZ_FQYY01000001.1"/>
</dbReference>
<evidence type="ECO:0000313" key="3">
    <source>
        <dbReference type="Proteomes" id="UP000184225"/>
    </source>
</evidence>